<dbReference type="InterPro" id="IPR037057">
    <property type="entry name" value="DNA_rep_MutH/T2_RE_sf"/>
</dbReference>
<evidence type="ECO:0000256" key="4">
    <source>
        <dbReference type="SAM" id="MobiDB-lite"/>
    </source>
</evidence>
<protein>
    <recommendedName>
        <fullName evidence="5">Type II restriction enzyme NaeI domain-containing protein</fullName>
    </recommendedName>
</protein>
<dbReference type="CDD" id="cd22338">
    <property type="entry name" value="NaeI-like"/>
    <property type="match status" value="1"/>
</dbReference>
<dbReference type="InterPro" id="IPR011335">
    <property type="entry name" value="Restrct_endonuc-II-like"/>
</dbReference>
<keyword evidence="1" id="KW-0540">Nuclease</keyword>
<gene>
    <name evidence="6" type="ORF">HNR73_004051</name>
</gene>
<dbReference type="InterPro" id="IPR015210">
    <property type="entry name" value="NaeI"/>
</dbReference>
<dbReference type="Proteomes" id="UP000548476">
    <property type="component" value="Unassembled WGS sequence"/>
</dbReference>
<dbReference type="SUPFAM" id="SSF52980">
    <property type="entry name" value="Restriction endonuclease-like"/>
    <property type="match status" value="1"/>
</dbReference>
<accession>A0A841FMQ0</accession>
<dbReference type="Pfam" id="PF09126">
    <property type="entry name" value="NaeI"/>
    <property type="match status" value="1"/>
</dbReference>
<dbReference type="InterPro" id="IPR036388">
    <property type="entry name" value="WH-like_DNA-bd_sf"/>
</dbReference>
<evidence type="ECO:0000256" key="2">
    <source>
        <dbReference type="ARBA" id="ARBA00022759"/>
    </source>
</evidence>
<keyword evidence="7" id="KW-1185">Reference proteome</keyword>
<dbReference type="Gene3D" id="3.40.600.10">
    <property type="entry name" value="DNA mismatch repair MutH/Restriction endonuclease, type II"/>
    <property type="match status" value="1"/>
</dbReference>
<keyword evidence="3" id="KW-0378">Hydrolase</keyword>
<dbReference type="GO" id="GO:0009307">
    <property type="term" value="P:DNA restriction-modification system"/>
    <property type="evidence" value="ECO:0007669"/>
    <property type="project" value="InterPro"/>
</dbReference>
<name>A0A841FMQ0_9ACTN</name>
<evidence type="ECO:0000256" key="3">
    <source>
        <dbReference type="ARBA" id="ARBA00022801"/>
    </source>
</evidence>
<comment type="caution">
    <text evidence="6">The sequence shown here is derived from an EMBL/GenBank/DDBJ whole genome shotgun (WGS) entry which is preliminary data.</text>
</comment>
<evidence type="ECO:0000313" key="7">
    <source>
        <dbReference type="Proteomes" id="UP000548476"/>
    </source>
</evidence>
<feature type="region of interest" description="Disordered" evidence="4">
    <location>
        <begin position="1"/>
        <end position="24"/>
    </location>
</feature>
<dbReference type="AlphaFoldDB" id="A0A841FMQ0"/>
<evidence type="ECO:0000313" key="6">
    <source>
        <dbReference type="EMBL" id="MBB6036183.1"/>
    </source>
</evidence>
<dbReference type="Gene3D" id="1.10.10.10">
    <property type="entry name" value="Winged helix-like DNA-binding domain superfamily/Winged helix DNA-binding domain"/>
    <property type="match status" value="1"/>
</dbReference>
<dbReference type="EMBL" id="JACHGT010000008">
    <property type="protein sequence ID" value="MBB6036183.1"/>
    <property type="molecule type" value="Genomic_DNA"/>
</dbReference>
<dbReference type="GO" id="GO:0003677">
    <property type="term" value="F:DNA binding"/>
    <property type="evidence" value="ECO:0007669"/>
    <property type="project" value="InterPro"/>
</dbReference>
<reference evidence="6 7" key="1">
    <citation type="submission" date="2020-08" db="EMBL/GenBank/DDBJ databases">
        <title>Genomic Encyclopedia of Type Strains, Phase IV (KMG-IV): sequencing the most valuable type-strain genomes for metagenomic binning, comparative biology and taxonomic classification.</title>
        <authorList>
            <person name="Goeker M."/>
        </authorList>
    </citation>
    <scope>NUCLEOTIDE SEQUENCE [LARGE SCALE GENOMIC DNA]</scope>
    <source>
        <strain evidence="6 7">YIM 65646</strain>
    </source>
</reference>
<dbReference type="RefSeq" id="WP_184789016.1">
    <property type="nucleotide sequence ID" value="NZ_BONT01000046.1"/>
</dbReference>
<proteinExistence type="predicted"/>
<organism evidence="6 7">
    <name type="scientific">Phytomonospora endophytica</name>
    <dbReference type="NCBI Taxonomy" id="714109"/>
    <lineage>
        <taxon>Bacteria</taxon>
        <taxon>Bacillati</taxon>
        <taxon>Actinomycetota</taxon>
        <taxon>Actinomycetes</taxon>
        <taxon>Micromonosporales</taxon>
        <taxon>Micromonosporaceae</taxon>
        <taxon>Phytomonospora</taxon>
    </lineage>
</organism>
<evidence type="ECO:0000259" key="5">
    <source>
        <dbReference type="Pfam" id="PF09126"/>
    </source>
</evidence>
<evidence type="ECO:0000256" key="1">
    <source>
        <dbReference type="ARBA" id="ARBA00022722"/>
    </source>
</evidence>
<feature type="domain" description="Type II restriction enzyme NaeI" evidence="5">
    <location>
        <begin position="42"/>
        <end position="309"/>
    </location>
</feature>
<sequence length="314" mass="35156">MQEPLDFGSDAEPPAPPSAPVSDDPGLREVAWWLEGFTDIEQRFGDALRRSIDEVLDGQRTSRYDINQLEKTEKTYLGTKVEIVVRAFLELPRGARMDYLIAGHEVDAKFSLSPFGWTIPREAMNHLCLLMHADDARSRFTVGLLHITEDVLNQGRNQDGKRTVSKAGRAAIRWLVPDGRLPINALLHMKPVDRERILAAGFGQSGIDMLFTVVQERIVERETVVTIAAQTDSAKRVRDARLHLRLAGIVILGHQEDHPRIARDLNLPVPAKGEWISARLVPAVGDNRPATRIHGEQLVIAHPDDPAHPITRKY</sequence>
<dbReference type="GO" id="GO:0009036">
    <property type="term" value="F:type II site-specific deoxyribonuclease activity"/>
    <property type="evidence" value="ECO:0007669"/>
    <property type="project" value="InterPro"/>
</dbReference>
<keyword evidence="2" id="KW-0255">Endonuclease</keyword>